<dbReference type="EMBL" id="CP001712">
    <property type="protein sequence ID" value="EAR15598.1"/>
    <property type="molecule type" value="Genomic_DNA"/>
</dbReference>
<evidence type="ECO:0000313" key="8">
    <source>
        <dbReference type="EMBL" id="EAR15598.1"/>
    </source>
</evidence>
<dbReference type="HOGENOM" id="CLU_045644_1_2_10"/>
<dbReference type="GO" id="GO:0016020">
    <property type="term" value="C:membrane"/>
    <property type="evidence" value="ECO:0007669"/>
    <property type="project" value="UniProtKB-SubCell"/>
</dbReference>
<dbReference type="InterPro" id="IPR022369">
    <property type="entry name" value="Integral_membrane_TerC_rswitch"/>
</dbReference>
<evidence type="ECO:0000256" key="2">
    <source>
        <dbReference type="ARBA" id="ARBA00007511"/>
    </source>
</evidence>
<feature type="transmembrane region" description="Helical" evidence="7">
    <location>
        <begin position="76"/>
        <end position="99"/>
    </location>
</feature>
<protein>
    <submittedName>
        <fullName evidence="8">Membrane protein, TerC family protein</fullName>
    </submittedName>
</protein>
<evidence type="ECO:0000256" key="5">
    <source>
        <dbReference type="ARBA" id="ARBA00023136"/>
    </source>
</evidence>
<keyword evidence="9" id="KW-1185">Reference proteome</keyword>
<comment type="subcellular location">
    <subcellularLocation>
        <location evidence="1">Membrane</location>
        <topology evidence="1">Multi-pass membrane protein</topology>
    </subcellularLocation>
</comment>
<comment type="similarity">
    <text evidence="2">Belongs to the TerC family.</text>
</comment>
<feature type="transmembrane region" description="Helical" evidence="7">
    <location>
        <begin position="232"/>
        <end position="252"/>
    </location>
</feature>
<name>A4CL49_ROBBH</name>
<feature type="transmembrane region" description="Helical" evidence="7">
    <location>
        <begin position="139"/>
        <end position="156"/>
    </location>
</feature>
<reference evidence="8 9" key="1">
    <citation type="journal article" date="2009" name="J. Bacteriol.">
        <title>Complete genome sequence of Robiginitalea biformata HTCC2501.</title>
        <authorList>
            <person name="Oh H.M."/>
            <person name="Giovannoni S.J."/>
            <person name="Lee K."/>
            <person name="Ferriera S."/>
            <person name="Johnson J."/>
            <person name="Cho J.C."/>
        </authorList>
    </citation>
    <scope>NUCLEOTIDE SEQUENCE [LARGE SCALE GENOMIC DNA]</scope>
    <source>
        <strain evidence="9">ATCC BAA-864 / HTCC2501 / KCTC 12146</strain>
    </source>
</reference>
<dbReference type="RefSeq" id="WP_015754914.1">
    <property type="nucleotide sequence ID" value="NC_013222.1"/>
</dbReference>
<evidence type="ECO:0000256" key="1">
    <source>
        <dbReference type="ARBA" id="ARBA00004141"/>
    </source>
</evidence>
<feature type="transmembrane region" description="Helical" evidence="7">
    <location>
        <begin position="6"/>
        <end position="22"/>
    </location>
</feature>
<feature type="region of interest" description="Disordered" evidence="6">
    <location>
        <begin position="310"/>
        <end position="333"/>
    </location>
</feature>
<dbReference type="STRING" id="313596.RB2501_14759"/>
<evidence type="ECO:0000256" key="7">
    <source>
        <dbReference type="SAM" id="Phobius"/>
    </source>
</evidence>
<feature type="transmembrane region" description="Helical" evidence="7">
    <location>
        <begin position="288"/>
        <end position="307"/>
    </location>
</feature>
<proteinExistence type="inferred from homology"/>
<dbReference type="KEGG" id="rbi:RB2501_14759"/>
<gene>
    <name evidence="8" type="ordered locus">RB2501_14759</name>
</gene>
<dbReference type="PANTHER" id="PTHR30238:SF0">
    <property type="entry name" value="THYLAKOID MEMBRANE PROTEIN TERC, CHLOROPLASTIC"/>
    <property type="match status" value="1"/>
</dbReference>
<dbReference type="OrthoDB" id="9783692at2"/>
<feature type="transmembrane region" description="Helical" evidence="7">
    <location>
        <begin position="264"/>
        <end position="282"/>
    </location>
</feature>
<sequence length="333" mass="37183">MLIWVLFIALIVIFLALDLGVFNKTDHIIRSKEAAAWTSLWVSVALGFSGVVYWLFSEGMVDNPTGLTPGNAMLKYITGYLIELSLSIDNVFVIAVIFSSFSIPPIYQHRVLFWGILGAIVFRGIMIIFGVALINKFDWIIYVFGVFLLYTAYKMLRSHEQEFDPKKSLVFRQVKRIFPVTSRTHGHDFFIRRMGIRAATPLFVALVVIELTDILFALDSIPAILAITADPFLVFSSNILAILGLRSMYFLISRMLQKFRHINYSLVVILAFVGLKMLFAHQVEVPEWISLSVIVVSLATGILTSVLTSDKTNGELPGPGGEDSGPEKDQPAG</sequence>
<accession>A4CL49</accession>
<dbReference type="Proteomes" id="UP000009049">
    <property type="component" value="Chromosome"/>
</dbReference>
<dbReference type="AlphaFoldDB" id="A4CL49"/>
<dbReference type="Pfam" id="PF03741">
    <property type="entry name" value="TerC"/>
    <property type="match status" value="1"/>
</dbReference>
<dbReference type="PANTHER" id="PTHR30238">
    <property type="entry name" value="MEMBRANE BOUND PREDICTED REDOX MODULATOR"/>
    <property type="match status" value="1"/>
</dbReference>
<organism evidence="8 9">
    <name type="scientific">Robiginitalea biformata (strain ATCC BAA-864 / DSM 15991 / KCTC 12146 / HTCC2501)</name>
    <dbReference type="NCBI Taxonomy" id="313596"/>
    <lineage>
        <taxon>Bacteria</taxon>
        <taxon>Pseudomonadati</taxon>
        <taxon>Bacteroidota</taxon>
        <taxon>Flavobacteriia</taxon>
        <taxon>Flavobacteriales</taxon>
        <taxon>Flavobacteriaceae</taxon>
        <taxon>Robiginitalea</taxon>
    </lineage>
</organism>
<evidence type="ECO:0000256" key="4">
    <source>
        <dbReference type="ARBA" id="ARBA00022989"/>
    </source>
</evidence>
<keyword evidence="5 7" id="KW-0472">Membrane</keyword>
<dbReference type="NCBIfam" id="TIGR03718">
    <property type="entry name" value="R_switched_Alx"/>
    <property type="match status" value="1"/>
</dbReference>
<feature type="transmembrane region" description="Helical" evidence="7">
    <location>
        <begin position="34"/>
        <end position="56"/>
    </location>
</feature>
<keyword evidence="3 7" id="KW-0812">Transmembrane</keyword>
<feature type="transmembrane region" description="Helical" evidence="7">
    <location>
        <begin position="202"/>
        <end position="226"/>
    </location>
</feature>
<keyword evidence="4 7" id="KW-1133">Transmembrane helix</keyword>
<dbReference type="eggNOG" id="COG0861">
    <property type="taxonomic scope" value="Bacteria"/>
</dbReference>
<dbReference type="InterPro" id="IPR005496">
    <property type="entry name" value="Integral_membrane_TerC"/>
</dbReference>
<feature type="transmembrane region" description="Helical" evidence="7">
    <location>
        <begin position="111"/>
        <end position="133"/>
    </location>
</feature>
<evidence type="ECO:0000313" key="9">
    <source>
        <dbReference type="Proteomes" id="UP000009049"/>
    </source>
</evidence>
<evidence type="ECO:0000256" key="6">
    <source>
        <dbReference type="SAM" id="MobiDB-lite"/>
    </source>
</evidence>
<evidence type="ECO:0000256" key="3">
    <source>
        <dbReference type="ARBA" id="ARBA00022692"/>
    </source>
</evidence>